<evidence type="ECO:0000256" key="1">
    <source>
        <dbReference type="SAM" id="MobiDB-lite"/>
    </source>
</evidence>
<sequence>MRGISSREGGAKSVLSLGLTEGTGKVEGVKIDMDNVHNCSLYELRQSLMKRGHFLEDYKGPITFEILLSKMVSCLQDDLAAETTAKLAVSEKEKLGDVKDDGTVETLSEKLARKKAERKREAEERSRIRQEERGYFKEKEKLNVEAVEKKREKMEERKIIGEVEGGEKEEQTEQTEEEGDGKTKDPFGLKFRSKIGGCYS</sequence>
<comment type="caution">
    <text evidence="2">The sequence shown here is derived from an EMBL/GenBank/DDBJ whole genome shotgun (WGS) entry which is preliminary data.</text>
</comment>
<dbReference type="Proteomes" id="UP001165065">
    <property type="component" value="Unassembled WGS sequence"/>
</dbReference>
<gene>
    <name evidence="2" type="ORF">TrCOL_g8201</name>
</gene>
<keyword evidence="3" id="KW-1185">Reference proteome</keyword>
<dbReference type="AlphaFoldDB" id="A0A9W7GDJ1"/>
<protein>
    <submittedName>
        <fullName evidence="2">Uncharacterized protein</fullName>
    </submittedName>
</protein>
<dbReference type="EMBL" id="BRYA01000148">
    <property type="protein sequence ID" value="GMI41366.1"/>
    <property type="molecule type" value="Genomic_DNA"/>
</dbReference>
<evidence type="ECO:0000313" key="3">
    <source>
        <dbReference type="Proteomes" id="UP001165065"/>
    </source>
</evidence>
<organism evidence="2 3">
    <name type="scientific">Triparma columacea</name>
    <dbReference type="NCBI Taxonomy" id="722753"/>
    <lineage>
        <taxon>Eukaryota</taxon>
        <taxon>Sar</taxon>
        <taxon>Stramenopiles</taxon>
        <taxon>Ochrophyta</taxon>
        <taxon>Bolidophyceae</taxon>
        <taxon>Parmales</taxon>
        <taxon>Triparmaceae</taxon>
        <taxon>Triparma</taxon>
    </lineage>
</organism>
<proteinExistence type="predicted"/>
<name>A0A9W7GDJ1_9STRA</name>
<feature type="compositionally biased region" description="Basic and acidic residues" evidence="1">
    <location>
        <begin position="156"/>
        <end position="171"/>
    </location>
</feature>
<evidence type="ECO:0000313" key="2">
    <source>
        <dbReference type="EMBL" id="GMI41366.1"/>
    </source>
</evidence>
<accession>A0A9W7GDJ1</accession>
<feature type="region of interest" description="Disordered" evidence="1">
    <location>
        <begin position="156"/>
        <end position="200"/>
    </location>
</feature>
<reference evidence="3" key="1">
    <citation type="journal article" date="2023" name="Commun. Biol.">
        <title>Genome analysis of Parmales, the sister group of diatoms, reveals the evolutionary specialization of diatoms from phago-mixotrophs to photoautotrophs.</title>
        <authorList>
            <person name="Ban H."/>
            <person name="Sato S."/>
            <person name="Yoshikawa S."/>
            <person name="Yamada K."/>
            <person name="Nakamura Y."/>
            <person name="Ichinomiya M."/>
            <person name="Sato N."/>
            <person name="Blanc-Mathieu R."/>
            <person name="Endo H."/>
            <person name="Kuwata A."/>
            <person name="Ogata H."/>
        </authorList>
    </citation>
    <scope>NUCLEOTIDE SEQUENCE [LARGE SCALE GENOMIC DNA]</scope>
</reference>
<dbReference type="OrthoDB" id="10445136at2759"/>